<gene>
    <name evidence="2" type="ORF">AMS69_05695</name>
</gene>
<dbReference type="Proteomes" id="UP000037729">
    <property type="component" value="Unassembled WGS sequence"/>
</dbReference>
<keyword evidence="1" id="KW-0472">Membrane</keyword>
<keyword evidence="1" id="KW-1133">Transmembrane helix</keyword>
<name>A0A0M9AKP2_9EURY</name>
<dbReference type="AlphaFoldDB" id="A0A0M9AKP2"/>
<comment type="caution">
    <text evidence="2">The sequence shown here is derived from an EMBL/GenBank/DDBJ whole genome shotgun (WGS) entry which is preliminary data.</text>
</comment>
<accession>A0A0M9AKP2</accession>
<keyword evidence="3" id="KW-1185">Reference proteome</keyword>
<evidence type="ECO:0000313" key="2">
    <source>
        <dbReference type="EMBL" id="KOX93418.1"/>
    </source>
</evidence>
<feature type="transmembrane region" description="Helical" evidence="1">
    <location>
        <begin position="59"/>
        <end position="80"/>
    </location>
</feature>
<reference evidence="2 3" key="1">
    <citation type="submission" date="2015-08" db="EMBL/GenBank/DDBJ databases">
        <title>Genomes of Isolates from Cabo Rojo, PR.</title>
        <authorList>
            <person name="Sanchez-Nieves R.L."/>
            <person name="Montalvo-Rodriguez R."/>
        </authorList>
    </citation>
    <scope>NUCLEOTIDE SEQUENCE [LARGE SCALE GENOMIC DNA]</scope>
    <source>
        <strain evidence="2 3">SL3</strain>
    </source>
</reference>
<feature type="transmembrane region" description="Helical" evidence="1">
    <location>
        <begin position="35"/>
        <end position="53"/>
    </location>
</feature>
<evidence type="ECO:0000313" key="3">
    <source>
        <dbReference type="Proteomes" id="UP000037729"/>
    </source>
</evidence>
<evidence type="ECO:0000256" key="1">
    <source>
        <dbReference type="SAM" id="Phobius"/>
    </source>
</evidence>
<dbReference type="EMBL" id="LIUF01000002">
    <property type="protein sequence ID" value="KOX93418.1"/>
    <property type="molecule type" value="Genomic_DNA"/>
</dbReference>
<protein>
    <submittedName>
        <fullName evidence="2">Uncharacterized protein</fullName>
    </submittedName>
</protein>
<sequence>MRAYKQALYQKMSTDSQSRRKNKLFGGILRVFDQTLLKIVPLALVAMVILLLSDYARELGAYFLFGAVIGAVIWATYDVLQ</sequence>
<dbReference type="PATRIC" id="fig|1705562.3.peg.2192"/>
<keyword evidence="1" id="KW-0812">Transmembrane</keyword>
<organism evidence="2 3">
    <name type="scientific">Haloarcula rubripromontorii</name>
    <dbReference type="NCBI Taxonomy" id="1705562"/>
    <lineage>
        <taxon>Archaea</taxon>
        <taxon>Methanobacteriati</taxon>
        <taxon>Methanobacteriota</taxon>
        <taxon>Stenosarchaea group</taxon>
        <taxon>Halobacteria</taxon>
        <taxon>Halobacteriales</taxon>
        <taxon>Haloarculaceae</taxon>
        <taxon>Haloarcula</taxon>
    </lineage>
</organism>
<proteinExistence type="predicted"/>